<sequence>MACWRLGGHVNGSLSCSSESDQTTSGLANASDDAPRSSQRQDILEEAKVVSCKEGG</sequence>
<protein>
    <submittedName>
        <fullName evidence="2">Uncharacterized protein</fullName>
    </submittedName>
</protein>
<evidence type="ECO:0000313" key="3">
    <source>
        <dbReference type="Proteomes" id="UP000009183"/>
    </source>
</evidence>
<accession>F6H4T0</accession>
<reference evidence="3" key="1">
    <citation type="journal article" date="2007" name="Nature">
        <title>The grapevine genome sequence suggests ancestral hexaploidization in major angiosperm phyla.</title>
        <authorList>
            <consortium name="The French-Italian Public Consortium for Grapevine Genome Characterization."/>
            <person name="Jaillon O."/>
            <person name="Aury J.-M."/>
            <person name="Noel B."/>
            <person name="Policriti A."/>
            <person name="Clepet C."/>
            <person name="Casagrande A."/>
            <person name="Choisne N."/>
            <person name="Aubourg S."/>
            <person name="Vitulo N."/>
            <person name="Jubin C."/>
            <person name="Vezzi A."/>
            <person name="Legeai F."/>
            <person name="Hugueney P."/>
            <person name="Dasilva C."/>
            <person name="Horner D."/>
            <person name="Mica E."/>
            <person name="Jublot D."/>
            <person name="Poulain J."/>
            <person name="Bruyere C."/>
            <person name="Billault A."/>
            <person name="Segurens B."/>
            <person name="Gouyvenoux M."/>
            <person name="Ugarte E."/>
            <person name="Cattonaro F."/>
            <person name="Anthouard V."/>
            <person name="Vico V."/>
            <person name="Del Fabbro C."/>
            <person name="Alaux M."/>
            <person name="Di Gaspero G."/>
            <person name="Dumas V."/>
            <person name="Felice N."/>
            <person name="Paillard S."/>
            <person name="Juman I."/>
            <person name="Moroldo M."/>
            <person name="Scalabrin S."/>
            <person name="Canaguier A."/>
            <person name="Le Clainche I."/>
            <person name="Malacrida G."/>
            <person name="Durand E."/>
            <person name="Pesole G."/>
            <person name="Laucou V."/>
            <person name="Chatelet P."/>
            <person name="Merdinoglu D."/>
            <person name="Delledonne M."/>
            <person name="Pezzotti M."/>
            <person name="Lecharny A."/>
            <person name="Scarpelli C."/>
            <person name="Artiguenave F."/>
            <person name="Pe M.E."/>
            <person name="Valle G."/>
            <person name="Morgante M."/>
            <person name="Caboche M."/>
            <person name="Adam-Blondon A.-F."/>
            <person name="Weissenbach J."/>
            <person name="Quetier F."/>
            <person name="Wincker P."/>
        </authorList>
    </citation>
    <scope>NUCLEOTIDE SEQUENCE [LARGE SCALE GENOMIC DNA]</scope>
    <source>
        <strain evidence="3">cv. Pinot noir / PN40024</strain>
    </source>
</reference>
<dbReference type="PaxDb" id="29760-VIT_19s0027g01100.t01"/>
<dbReference type="Proteomes" id="UP000009183">
    <property type="component" value="Chromosome 19"/>
</dbReference>
<dbReference type="InParanoid" id="F6H4T0"/>
<name>F6H4T0_VITVI</name>
<evidence type="ECO:0000256" key="1">
    <source>
        <dbReference type="SAM" id="MobiDB-lite"/>
    </source>
</evidence>
<proteinExistence type="predicted"/>
<feature type="compositionally biased region" description="Polar residues" evidence="1">
    <location>
        <begin position="13"/>
        <end position="28"/>
    </location>
</feature>
<gene>
    <name evidence="2" type="ordered locus">VIT_19s0027g01100</name>
</gene>
<dbReference type="PROSITE" id="PS51257">
    <property type="entry name" value="PROKAR_LIPOPROTEIN"/>
    <property type="match status" value="1"/>
</dbReference>
<dbReference type="HOGENOM" id="CLU_3018201_0_0_1"/>
<dbReference type="EMBL" id="FN595234">
    <property type="protein sequence ID" value="CCB47216.1"/>
    <property type="molecule type" value="Genomic_DNA"/>
</dbReference>
<feature type="region of interest" description="Disordered" evidence="1">
    <location>
        <begin position="13"/>
        <end position="56"/>
    </location>
</feature>
<keyword evidence="3" id="KW-1185">Reference proteome</keyword>
<dbReference type="AlphaFoldDB" id="F6H4T0"/>
<organism evidence="2 3">
    <name type="scientific">Vitis vinifera</name>
    <name type="common">Grape</name>
    <dbReference type="NCBI Taxonomy" id="29760"/>
    <lineage>
        <taxon>Eukaryota</taxon>
        <taxon>Viridiplantae</taxon>
        <taxon>Streptophyta</taxon>
        <taxon>Embryophyta</taxon>
        <taxon>Tracheophyta</taxon>
        <taxon>Spermatophyta</taxon>
        <taxon>Magnoliopsida</taxon>
        <taxon>eudicotyledons</taxon>
        <taxon>Gunneridae</taxon>
        <taxon>Pentapetalae</taxon>
        <taxon>rosids</taxon>
        <taxon>Vitales</taxon>
        <taxon>Vitaceae</taxon>
        <taxon>Viteae</taxon>
        <taxon>Vitis</taxon>
    </lineage>
</organism>
<evidence type="ECO:0000313" key="2">
    <source>
        <dbReference type="EMBL" id="CCB47216.1"/>
    </source>
</evidence>